<dbReference type="Proteomes" id="UP001597314">
    <property type="component" value="Unassembled WGS sequence"/>
</dbReference>
<dbReference type="PANTHER" id="PTHR30483">
    <property type="entry name" value="LEUCINE-SPECIFIC-BINDING PROTEIN"/>
    <property type="match status" value="1"/>
</dbReference>
<dbReference type="PANTHER" id="PTHR30483:SF38">
    <property type="entry name" value="BLR7848 PROTEIN"/>
    <property type="match status" value="1"/>
</dbReference>
<keyword evidence="3 5" id="KW-0732">Signal</keyword>
<protein>
    <submittedName>
        <fullName evidence="7">ABC transporter substrate-binding protein</fullName>
    </submittedName>
</protein>
<proteinExistence type="inferred from homology"/>
<dbReference type="InterPro" id="IPR051010">
    <property type="entry name" value="BCAA_transport"/>
</dbReference>
<evidence type="ECO:0000256" key="3">
    <source>
        <dbReference type="ARBA" id="ARBA00022729"/>
    </source>
</evidence>
<sequence>MRVSRRFVSAAVVSAAVVSAAVALGLTAVAAPARADVKIGAVLSTTGLAEYLGAPEKRTLELWVEAINAAGGVNGEKLNLILHDDGGDPETARKLVERLVRDDKVAAVIGGTTTATTLAMIPVVEAAQVPFVSLAGAVQIVEPVRKWVFKTPHTDRMACEKIFADLKRRKLTTIAIVSGTDAFGRSMREQCVKAAPGAGITVAHEEIYGPADTDVSAQMAALKRTPGLQAVVVAGHGQGPAIVTRAYRQAGLTLPLYQSHGVASKQFIALAGPAAEGVRLPAAPLLVADRLADGDPQKAVLQDYAKTWQRKTGQPVSAFGGHAYDGLMLVVEAAKRAGGFDPAKLRDALEATRGHVGTGGIVTMSPTDHTGLDLSALRMLEIRKGDWVLLSEQGS</sequence>
<evidence type="ECO:0000256" key="2">
    <source>
        <dbReference type="ARBA" id="ARBA00022448"/>
    </source>
</evidence>
<dbReference type="Gene3D" id="3.40.50.2300">
    <property type="match status" value="2"/>
</dbReference>
<feature type="signal peptide" evidence="5">
    <location>
        <begin position="1"/>
        <end position="30"/>
    </location>
</feature>
<gene>
    <name evidence="7" type="ORF">ACFSOX_19410</name>
</gene>
<comment type="similarity">
    <text evidence="1">Belongs to the leucine-binding protein family.</text>
</comment>
<dbReference type="InterPro" id="IPR000709">
    <property type="entry name" value="Leu_Ile_Val-bd"/>
</dbReference>
<dbReference type="SUPFAM" id="SSF53822">
    <property type="entry name" value="Periplasmic binding protein-like I"/>
    <property type="match status" value="1"/>
</dbReference>
<keyword evidence="4" id="KW-0029">Amino-acid transport</keyword>
<reference evidence="8" key="1">
    <citation type="journal article" date="2019" name="Int. J. Syst. Evol. Microbiol.">
        <title>The Global Catalogue of Microorganisms (GCM) 10K type strain sequencing project: providing services to taxonomists for standard genome sequencing and annotation.</title>
        <authorList>
            <consortium name="The Broad Institute Genomics Platform"/>
            <consortium name="The Broad Institute Genome Sequencing Center for Infectious Disease"/>
            <person name="Wu L."/>
            <person name="Ma J."/>
        </authorList>
    </citation>
    <scope>NUCLEOTIDE SEQUENCE [LARGE SCALE GENOMIC DNA]</scope>
    <source>
        <strain evidence="8">CGMCC 1.6774</strain>
    </source>
</reference>
<dbReference type="RefSeq" id="WP_378479469.1">
    <property type="nucleotide sequence ID" value="NZ_JBHUIW010000026.1"/>
</dbReference>
<comment type="caution">
    <text evidence="7">The sequence shown here is derived from an EMBL/GenBank/DDBJ whole genome shotgun (WGS) entry which is preliminary data.</text>
</comment>
<keyword evidence="2" id="KW-0813">Transport</keyword>
<feature type="domain" description="Leucine-binding protein" evidence="6">
    <location>
        <begin position="37"/>
        <end position="371"/>
    </location>
</feature>
<evidence type="ECO:0000313" key="7">
    <source>
        <dbReference type="EMBL" id="MFD2184328.1"/>
    </source>
</evidence>
<dbReference type="InterPro" id="IPR028081">
    <property type="entry name" value="Leu-bd"/>
</dbReference>
<accession>A0ABW5AMZ9</accession>
<evidence type="ECO:0000256" key="4">
    <source>
        <dbReference type="ARBA" id="ARBA00022970"/>
    </source>
</evidence>
<dbReference type="Pfam" id="PF13458">
    <property type="entry name" value="Peripla_BP_6"/>
    <property type="match status" value="1"/>
</dbReference>
<dbReference type="PRINTS" id="PR00337">
    <property type="entry name" value="LEUILEVALBP"/>
</dbReference>
<feature type="chain" id="PRO_5046244045" evidence="5">
    <location>
        <begin position="31"/>
        <end position="395"/>
    </location>
</feature>
<dbReference type="InterPro" id="IPR028082">
    <property type="entry name" value="Peripla_BP_I"/>
</dbReference>
<evidence type="ECO:0000256" key="1">
    <source>
        <dbReference type="ARBA" id="ARBA00010062"/>
    </source>
</evidence>
<name>A0ABW5AMZ9_9BRAD</name>
<dbReference type="EMBL" id="JBHUIW010000026">
    <property type="protein sequence ID" value="MFD2184328.1"/>
    <property type="molecule type" value="Genomic_DNA"/>
</dbReference>
<organism evidence="7 8">
    <name type="scientific">Rhodoplanes azumiensis</name>
    <dbReference type="NCBI Taxonomy" id="1897628"/>
    <lineage>
        <taxon>Bacteria</taxon>
        <taxon>Pseudomonadati</taxon>
        <taxon>Pseudomonadota</taxon>
        <taxon>Alphaproteobacteria</taxon>
        <taxon>Hyphomicrobiales</taxon>
        <taxon>Nitrobacteraceae</taxon>
        <taxon>Rhodoplanes</taxon>
    </lineage>
</organism>
<keyword evidence="8" id="KW-1185">Reference proteome</keyword>
<evidence type="ECO:0000313" key="8">
    <source>
        <dbReference type="Proteomes" id="UP001597314"/>
    </source>
</evidence>
<dbReference type="CDD" id="cd06333">
    <property type="entry name" value="PBP1_ABC_RPA1789-like"/>
    <property type="match status" value="1"/>
</dbReference>
<evidence type="ECO:0000259" key="6">
    <source>
        <dbReference type="Pfam" id="PF13458"/>
    </source>
</evidence>
<evidence type="ECO:0000256" key="5">
    <source>
        <dbReference type="SAM" id="SignalP"/>
    </source>
</evidence>